<comment type="caution">
    <text evidence="2">The sequence shown here is derived from an EMBL/GenBank/DDBJ whole genome shotgun (WGS) entry which is preliminary data.</text>
</comment>
<organism evidence="2 3">
    <name type="scientific">Mesorhizobium hungaricum</name>
    <dbReference type="NCBI Taxonomy" id="1566387"/>
    <lineage>
        <taxon>Bacteria</taxon>
        <taxon>Pseudomonadati</taxon>
        <taxon>Pseudomonadota</taxon>
        <taxon>Alphaproteobacteria</taxon>
        <taxon>Hyphomicrobiales</taxon>
        <taxon>Phyllobacteriaceae</taxon>
        <taxon>Mesorhizobium</taxon>
    </lineage>
</organism>
<protein>
    <recommendedName>
        <fullName evidence="1">AB hydrolase-1 domain-containing protein</fullName>
    </recommendedName>
</protein>
<accession>A0A1C2DJR8</accession>
<dbReference type="PANTHER" id="PTHR43798:SF33">
    <property type="entry name" value="HYDROLASE, PUTATIVE (AFU_ORTHOLOGUE AFUA_2G14860)-RELATED"/>
    <property type="match status" value="1"/>
</dbReference>
<dbReference type="EMBL" id="MDEO01000035">
    <property type="protein sequence ID" value="OCX15019.1"/>
    <property type="molecule type" value="Genomic_DNA"/>
</dbReference>
<dbReference type="RefSeq" id="WP_024926504.1">
    <property type="nucleotide sequence ID" value="NZ_MDEO01000035.1"/>
</dbReference>
<evidence type="ECO:0000313" key="2">
    <source>
        <dbReference type="EMBL" id="OCX15019.1"/>
    </source>
</evidence>
<sequence>MISGDVFMLAGGAGEPRLLVRRLVSAGPAVLYVHGATFPSALSVAYRFEGHSWMDDLHRRGFDVWAFDFAGYGGSGRPASFSRSPVGRPPGGRAPAACRQLARVVAHVLAATGGSRVSLIAHSWGSLVAGRYAAARPETVDRLALFGPIARREATGQTVADFPGWRLVSIADQLSRFVEDVPAGHPPVLIEPQLASWGPAYLATDPRSGARTPPAVQIPSGPVADIAAAWAGRLPYDPSRIEAPTLIVRGQWDSVSNDADAAWLMGRLGGRVKLDRKLPKGTHLMHLETGRAALFETVGRFLTGETNP</sequence>
<dbReference type="AlphaFoldDB" id="A0A1C2DJR8"/>
<dbReference type="Proteomes" id="UP000094412">
    <property type="component" value="Unassembled WGS sequence"/>
</dbReference>
<evidence type="ECO:0000313" key="3">
    <source>
        <dbReference type="Proteomes" id="UP000094412"/>
    </source>
</evidence>
<dbReference type="InterPro" id="IPR050266">
    <property type="entry name" value="AB_hydrolase_sf"/>
</dbReference>
<dbReference type="GO" id="GO:0016020">
    <property type="term" value="C:membrane"/>
    <property type="evidence" value="ECO:0007669"/>
    <property type="project" value="TreeGrafter"/>
</dbReference>
<evidence type="ECO:0000259" key="1">
    <source>
        <dbReference type="Pfam" id="PF00561"/>
    </source>
</evidence>
<dbReference type="OrthoDB" id="5492442at2"/>
<reference evidence="2 3" key="1">
    <citation type="submission" date="2016-08" db="EMBL/GenBank/DDBJ databases">
        <title>Whole genome sequence of Mesorhizobium sp. strain UASWS1009 isolated from industrial sewage.</title>
        <authorList>
            <person name="Crovadore J."/>
            <person name="Calmin G."/>
            <person name="Chablais R."/>
            <person name="Cochard B."/>
            <person name="Lefort F."/>
        </authorList>
    </citation>
    <scope>NUCLEOTIDE SEQUENCE [LARGE SCALE GENOMIC DNA]</scope>
    <source>
        <strain evidence="2 3">UASWS1009</strain>
    </source>
</reference>
<dbReference type="InterPro" id="IPR029058">
    <property type="entry name" value="AB_hydrolase_fold"/>
</dbReference>
<dbReference type="Gene3D" id="3.40.50.1820">
    <property type="entry name" value="alpha/beta hydrolase"/>
    <property type="match status" value="1"/>
</dbReference>
<gene>
    <name evidence="2" type="ORF">QV13_21745</name>
</gene>
<dbReference type="InterPro" id="IPR000073">
    <property type="entry name" value="AB_hydrolase_1"/>
</dbReference>
<name>A0A1C2DJR8_9HYPH</name>
<dbReference type="STRING" id="1566387.QV13_21745"/>
<feature type="domain" description="AB hydrolase-1" evidence="1">
    <location>
        <begin position="28"/>
        <end position="166"/>
    </location>
</feature>
<dbReference type="Pfam" id="PF00561">
    <property type="entry name" value="Abhydrolase_1"/>
    <property type="match status" value="1"/>
</dbReference>
<dbReference type="SUPFAM" id="SSF53474">
    <property type="entry name" value="alpha/beta-Hydrolases"/>
    <property type="match status" value="1"/>
</dbReference>
<proteinExistence type="predicted"/>
<keyword evidence="3" id="KW-1185">Reference proteome</keyword>
<dbReference type="PANTHER" id="PTHR43798">
    <property type="entry name" value="MONOACYLGLYCEROL LIPASE"/>
    <property type="match status" value="1"/>
</dbReference>